<dbReference type="Pfam" id="PF05036">
    <property type="entry name" value="SPOR"/>
    <property type="match status" value="1"/>
</dbReference>
<proteinExistence type="predicted"/>
<dbReference type="Gene3D" id="3.30.70.1070">
    <property type="entry name" value="Sporulation related repeat"/>
    <property type="match status" value="1"/>
</dbReference>
<dbReference type="OrthoDB" id="8558195at2"/>
<dbReference type="PANTHER" id="PTHR38687">
    <property type="entry name" value="CELL DIVISION PROTEIN DEDD-RELATED"/>
    <property type="match status" value="1"/>
</dbReference>
<dbReference type="Proteomes" id="UP000242181">
    <property type="component" value="Unassembled WGS sequence"/>
</dbReference>
<comment type="caution">
    <text evidence="3">The sequence shown here is derived from an EMBL/GenBank/DDBJ whole genome shotgun (WGS) entry which is preliminary data.</text>
</comment>
<sequence>MARDYVRRSKSQKTSRGSRAGGRARAPERRIPWLALILALALLGGLGYLILLIKGSAAPPPAPPASAPAAAQQGAPVNPIDQKPVEKWRYIEQLENKEIIVDVPKPADERNKPAPEPAKSYVMQCGSFRSADQAEQLKARIAFQGLASEVRRSEGSNGIWYRVIMGPYPSQRAAEQDKHKMSRLNTDCVVRQG</sequence>
<dbReference type="EMBL" id="PXYH01000010">
    <property type="protein sequence ID" value="PSJ42830.1"/>
    <property type="molecule type" value="Genomic_DNA"/>
</dbReference>
<dbReference type="InterPro" id="IPR052521">
    <property type="entry name" value="Cell_div_SPOR-domain"/>
</dbReference>
<evidence type="ECO:0000313" key="3">
    <source>
        <dbReference type="EMBL" id="PSJ42830.1"/>
    </source>
</evidence>
<feature type="region of interest" description="Disordered" evidence="1">
    <location>
        <begin position="1"/>
        <end position="24"/>
    </location>
</feature>
<evidence type="ECO:0000256" key="1">
    <source>
        <dbReference type="SAM" id="MobiDB-lite"/>
    </source>
</evidence>
<keyword evidence="4" id="KW-1185">Reference proteome</keyword>
<dbReference type="GO" id="GO:0042834">
    <property type="term" value="F:peptidoglycan binding"/>
    <property type="evidence" value="ECO:0007669"/>
    <property type="project" value="InterPro"/>
</dbReference>
<feature type="domain" description="SPOR" evidence="2">
    <location>
        <begin position="115"/>
        <end position="193"/>
    </location>
</feature>
<organism evidence="3 4">
    <name type="scientific">Zobellella taiwanensis</name>
    <dbReference type="NCBI Taxonomy" id="347535"/>
    <lineage>
        <taxon>Bacteria</taxon>
        <taxon>Pseudomonadati</taxon>
        <taxon>Pseudomonadota</taxon>
        <taxon>Gammaproteobacteria</taxon>
        <taxon>Aeromonadales</taxon>
        <taxon>Aeromonadaceae</taxon>
        <taxon>Zobellella</taxon>
    </lineage>
</organism>
<protein>
    <submittedName>
        <fullName evidence="3">Sporulation protein</fullName>
    </submittedName>
</protein>
<dbReference type="AlphaFoldDB" id="A0A2P7QXY7"/>
<dbReference type="RefSeq" id="WP_106453419.1">
    <property type="nucleotide sequence ID" value="NZ_PXYH01000010.1"/>
</dbReference>
<dbReference type="SUPFAM" id="SSF110997">
    <property type="entry name" value="Sporulation related repeat"/>
    <property type="match status" value="1"/>
</dbReference>
<evidence type="ECO:0000259" key="2">
    <source>
        <dbReference type="PROSITE" id="PS51724"/>
    </source>
</evidence>
<reference evidence="3 4" key="1">
    <citation type="submission" date="2018-03" db="EMBL/GenBank/DDBJ databases">
        <title>The draft genome of Zobellella taiwanensis JCM 13381.</title>
        <authorList>
            <person name="Liu L."/>
            <person name="Li L."/>
            <person name="Wang T."/>
            <person name="Zhang X."/>
            <person name="Liang L."/>
        </authorList>
    </citation>
    <scope>NUCLEOTIDE SEQUENCE [LARGE SCALE GENOMIC DNA]</scope>
    <source>
        <strain evidence="3 4">JCM 13381</strain>
    </source>
</reference>
<evidence type="ECO:0000313" key="4">
    <source>
        <dbReference type="Proteomes" id="UP000242181"/>
    </source>
</evidence>
<dbReference type="PROSITE" id="PS51724">
    <property type="entry name" value="SPOR"/>
    <property type="match status" value="1"/>
</dbReference>
<accession>A0A2P7QXY7</accession>
<dbReference type="InterPro" id="IPR036680">
    <property type="entry name" value="SPOR-like_sf"/>
</dbReference>
<name>A0A2P7QXY7_9GAMM</name>
<gene>
    <name evidence="3" type="ORF">C7I36_09190</name>
</gene>
<dbReference type="InterPro" id="IPR007730">
    <property type="entry name" value="SPOR-like_dom"/>
</dbReference>